<dbReference type="Proteomes" id="UP000541444">
    <property type="component" value="Unassembled WGS sequence"/>
</dbReference>
<evidence type="ECO:0000313" key="1">
    <source>
        <dbReference type="EMBL" id="KAF6159357.1"/>
    </source>
</evidence>
<gene>
    <name evidence="1" type="ORF">GIB67_032128</name>
</gene>
<name>A0A7J7MX06_9MAGN</name>
<keyword evidence="2" id="KW-1185">Reference proteome</keyword>
<reference evidence="1 2" key="1">
    <citation type="journal article" date="2020" name="IScience">
        <title>Genome Sequencing of the Endangered Kingdonia uniflora (Circaeasteraceae, Ranunculales) Reveals Potential Mechanisms of Evolutionary Specialization.</title>
        <authorList>
            <person name="Sun Y."/>
            <person name="Deng T."/>
            <person name="Zhang A."/>
            <person name="Moore M.J."/>
            <person name="Landis J.B."/>
            <person name="Lin N."/>
            <person name="Zhang H."/>
            <person name="Zhang X."/>
            <person name="Huang J."/>
            <person name="Zhang X."/>
            <person name="Sun H."/>
            <person name="Wang H."/>
        </authorList>
    </citation>
    <scope>NUCLEOTIDE SEQUENCE [LARGE SCALE GENOMIC DNA]</scope>
    <source>
        <strain evidence="1">TB1705</strain>
        <tissue evidence="1">Leaf</tissue>
    </source>
</reference>
<proteinExistence type="predicted"/>
<feature type="non-terminal residue" evidence="1">
    <location>
        <position position="1"/>
    </location>
</feature>
<comment type="caution">
    <text evidence="1">The sequence shown here is derived from an EMBL/GenBank/DDBJ whole genome shotgun (WGS) entry which is preliminary data.</text>
</comment>
<organism evidence="1 2">
    <name type="scientific">Kingdonia uniflora</name>
    <dbReference type="NCBI Taxonomy" id="39325"/>
    <lineage>
        <taxon>Eukaryota</taxon>
        <taxon>Viridiplantae</taxon>
        <taxon>Streptophyta</taxon>
        <taxon>Embryophyta</taxon>
        <taxon>Tracheophyta</taxon>
        <taxon>Spermatophyta</taxon>
        <taxon>Magnoliopsida</taxon>
        <taxon>Ranunculales</taxon>
        <taxon>Circaeasteraceae</taxon>
        <taxon>Kingdonia</taxon>
    </lineage>
</organism>
<sequence length="158" mass="18470">YITKQGDVIQYYHKSFIWADIKFFYSTVLNDLTWIIGTGSAIDAWRVNWTGMGIIRNISTLLHLSWKSCKPQVSDILINGVWNPNRETLSILNLAGINLNSIFLKNTRVDNCIYKLNIHGVFSMKIRHKSLGNKFPSCWWKKYIWRNSYYPGYSNLTL</sequence>
<accession>A0A7J7MX06</accession>
<evidence type="ECO:0000313" key="2">
    <source>
        <dbReference type="Proteomes" id="UP000541444"/>
    </source>
</evidence>
<protein>
    <submittedName>
        <fullName evidence="1">Uncharacterized protein</fullName>
    </submittedName>
</protein>
<dbReference type="AlphaFoldDB" id="A0A7J7MX06"/>
<dbReference type="EMBL" id="JACGCM010001193">
    <property type="protein sequence ID" value="KAF6159357.1"/>
    <property type="molecule type" value="Genomic_DNA"/>
</dbReference>